<dbReference type="CDD" id="cd13120">
    <property type="entry name" value="BF2867_like_N"/>
    <property type="match status" value="1"/>
</dbReference>
<organism evidence="3 4">
    <name type="scientific">Hoylesella nanceiensis</name>
    <dbReference type="NCBI Taxonomy" id="425941"/>
    <lineage>
        <taxon>Bacteria</taxon>
        <taxon>Pseudomonadati</taxon>
        <taxon>Bacteroidota</taxon>
        <taxon>Bacteroidia</taxon>
        <taxon>Bacteroidales</taxon>
        <taxon>Prevotellaceae</taxon>
        <taxon>Hoylesella</taxon>
    </lineage>
</organism>
<dbReference type="InterPro" id="IPR052574">
    <property type="entry name" value="CDIRP"/>
</dbReference>
<reference evidence="3 4" key="1">
    <citation type="submission" date="2021-07" db="EMBL/GenBank/DDBJ databases">
        <title>Genomic diversity and antimicrobial resistance of Prevotella spp. isolated from chronic lung disease airways.</title>
        <authorList>
            <person name="Webb K.A."/>
            <person name="Olagoke O.S."/>
            <person name="Baird T."/>
            <person name="Neill J."/>
            <person name="Pham A."/>
            <person name="Wells T.J."/>
            <person name="Ramsay K.A."/>
            <person name="Bell S.C."/>
            <person name="Sarovich D.S."/>
            <person name="Price E.P."/>
        </authorList>
    </citation>
    <scope>NUCLEOTIDE SEQUENCE [LARGE SCALE GENOMIC DNA]</scope>
    <source>
        <strain evidence="3 4">SCHI0011.S.12</strain>
    </source>
</reference>
<sequence length="681" mass="73890">MKKIIPFLLCGCVAFGVASCSKDDDAIEKSTSNEKLVNMSFFSKNGEAATRTALASDGSSVVWTANDVIGIGYYGSNRDATQPFKTSMNGNVARFYGQAADKPTPYYAIYPYQATGKIAYRSTTQAVFSYTLSSKQTAIANTFDPKANPSVALIPKPEDTFKAYNLGGLLKFTFKGSANVKQVTLLSINQEPLSGSFESTVTFDSNKAISTLSNKVVSGSPVITYKPESGLFAEQTAYYVALPTTTLEQGLTLAFVLNNGKAVQYKVRSAVAIKRGEVKDLGLITINESKAKSFILKNQGLIEAVSQRVTGLEREADGNLDIYVADNLEKILSCKGVLVANNIDKLTSIDELQYYRNVTGVYFTNNKNLAGKLDFSKYPQLIDRITVYKSPKVTSVDVTGLDKLTQFAAIYLDNLTEVTVKGNSKLETISAHHNAKLQGLDASNLPELTRIETFYSGKVEYIKTEGSPKLRYVNAVSNNSLKSFPNLSENKEIVEFLASGSLLESLDFSNQTKLKSVNLASAKTKELKGLASAGANLTDLMLSNTLISSVDISANPELINLDLYSTKVTKVDISANKKLGTLRTSLSPLEELILGDNTSLKYLDISHGRLSTLDITKLTALKKIYAGQQRQKANPGILQSMTVYYSAAQKTVLDPVIADSRDPKKANVAGTNFGATYVVKN</sequence>
<dbReference type="PROSITE" id="PS51257">
    <property type="entry name" value="PROKAR_LIPOPROTEIN"/>
    <property type="match status" value="1"/>
</dbReference>
<keyword evidence="1" id="KW-0433">Leucine-rich repeat</keyword>
<dbReference type="PANTHER" id="PTHR47566">
    <property type="match status" value="1"/>
</dbReference>
<dbReference type="EMBL" id="JAHXCT010000007">
    <property type="protein sequence ID" value="MBW4770016.1"/>
    <property type="molecule type" value="Genomic_DNA"/>
</dbReference>
<gene>
    <name evidence="3" type="ORF">KZO38_09650</name>
</gene>
<protein>
    <submittedName>
        <fullName evidence="3">Uncharacterized protein</fullName>
    </submittedName>
</protein>
<evidence type="ECO:0000313" key="3">
    <source>
        <dbReference type="EMBL" id="MBW4770016.1"/>
    </source>
</evidence>
<proteinExistence type="predicted"/>
<evidence type="ECO:0000256" key="2">
    <source>
        <dbReference type="ARBA" id="ARBA00022737"/>
    </source>
</evidence>
<evidence type="ECO:0000313" key="4">
    <source>
        <dbReference type="Proteomes" id="UP000788426"/>
    </source>
</evidence>
<dbReference type="RefSeq" id="WP_219482188.1">
    <property type="nucleotide sequence ID" value="NZ_JAHXCT010000007.1"/>
</dbReference>
<name>A0ABS6YEN2_9BACT</name>
<keyword evidence="2" id="KW-0677">Repeat</keyword>
<comment type="caution">
    <text evidence="3">The sequence shown here is derived from an EMBL/GenBank/DDBJ whole genome shotgun (WGS) entry which is preliminary data.</text>
</comment>
<accession>A0ABS6YEN2</accession>
<dbReference type="Proteomes" id="UP000788426">
    <property type="component" value="Unassembled WGS sequence"/>
</dbReference>
<dbReference type="PANTHER" id="PTHR47566:SF1">
    <property type="entry name" value="PROTEIN NUD1"/>
    <property type="match status" value="1"/>
</dbReference>
<keyword evidence="4" id="KW-1185">Reference proteome</keyword>
<evidence type="ECO:0000256" key="1">
    <source>
        <dbReference type="ARBA" id="ARBA00022614"/>
    </source>
</evidence>